<gene>
    <name evidence="2" type="ORF">AVEN_34942_1</name>
</gene>
<comment type="caution">
    <text evidence="2">The sequence shown here is derived from an EMBL/GenBank/DDBJ whole genome shotgun (WGS) entry which is preliminary data.</text>
</comment>
<sequence length="95" mass="10914">MRVDEVGPNGQLGPTPPAGDASRHRSGVRTRSPRSNYVPNLVPLDPTLFPAERFERSERAQFTDSMSAHKQYRVKINCLAWSNQRKIAQWSNWRH</sequence>
<evidence type="ECO:0000313" key="2">
    <source>
        <dbReference type="EMBL" id="GBM49978.1"/>
    </source>
</evidence>
<dbReference type="Proteomes" id="UP000499080">
    <property type="component" value="Unassembled WGS sequence"/>
</dbReference>
<feature type="region of interest" description="Disordered" evidence="1">
    <location>
        <begin position="1"/>
        <end position="39"/>
    </location>
</feature>
<dbReference type="AlphaFoldDB" id="A0A4Y2GBK1"/>
<name>A0A4Y2GBK1_ARAVE</name>
<accession>A0A4Y2GBK1</accession>
<keyword evidence="3" id="KW-1185">Reference proteome</keyword>
<evidence type="ECO:0000256" key="1">
    <source>
        <dbReference type="SAM" id="MobiDB-lite"/>
    </source>
</evidence>
<proteinExistence type="predicted"/>
<organism evidence="2 3">
    <name type="scientific">Araneus ventricosus</name>
    <name type="common">Orbweaver spider</name>
    <name type="synonym">Epeira ventricosa</name>
    <dbReference type="NCBI Taxonomy" id="182803"/>
    <lineage>
        <taxon>Eukaryota</taxon>
        <taxon>Metazoa</taxon>
        <taxon>Ecdysozoa</taxon>
        <taxon>Arthropoda</taxon>
        <taxon>Chelicerata</taxon>
        <taxon>Arachnida</taxon>
        <taxon>Araneae</taxon>
        <taxon>Araneomorphae</taxon>
        <taxon>Entelegynae</taxon>
        <taxon>Araneoidea</taxon>
        <taxon>Araneidae</taxon>
        <taxon>Araneus</taxon>
    </lineage>
</organism>
<reference evidence="2 3" key="1">
    <citation type="journal article" date="2019" name="Sci. Rep.">
        <title>Orb-weaving spider Araneus ventricosus genome elucidates the spidroin gene catalogue.</title>
        <authorList>
            <person name="Kono N."/>
            <person name="Nakamura H."/>
            <person name="Ohtoshi R."/>
            <person name="Moran D.A.P."/>
            <person name="Shinohara A."/>
            <person name="Yoshida Y."/>
            <person name="Fujiwara M."/>
            <person name="Mori M."/>
            <person name="Tomita M."/>
            <person name="Arakawa K."/>
        </authorList>
    </citation>
    <scope>NUCLEOTIDE SEQUENCE [LARGE SCALE GENOMIC DNA]</scope>
</reference>
<protein>
    <submittedName>
        <fullName evidence="2">Uncharacterized protein</fullName>
    </submittedName>
</protein>
<evidence type="ECO:0000313" key="3">
    <source>
        <dbReference type="Proteomes" id="UP000499080"/>
    </source>
</evidence>
<dbReference type="EMBL" id="BGPR01001279">
    <property type="protein sequence ID" value="GBM49978.1"/>
    <property type="molecule type" value="Genomic_DNA"/>
</dbReference>